<dbReference type="EMBL" id="PQXF01000011">
    <property type="protein sequence ID" value="PXF60850.1"/>
    <property type="molecule type" value="Genomic_DNA"/>
</dbReference>
<accession>A0AC61L332</accession>
<organism evidence="1 2">
    <name type="scientific">Candidatus Methanogaster sp</name>
    <dbReference type="NCBI Taxonomy" id="3386292"/>
    <lineage>
        <taxon>Archaea</taxon>
        <taxon>Methanobacteriati</taxon>
        <taxon>Methanobacteriota</taxon>
        <taxon>Stenosarchaea group</taxon>
        <taxon>Methanomicrobia</taxon>
        <taxon>Methanosarcinales</taxon>
        <taxon>ANME-2 cluster</taxon>
        <taxon>Candidatus Methanogasteraceae</taxon>
        <taxon>Candidatus Methanogaster</taxon>
    </lineage>
</organism>
<gene>
    <name evidence="1" type="primary">cobJ</name>
    <name evidence="1" type="ORF">C4B59_07655</name>
</gene>
<evidence type="ECO:0000313" key="1">
    <source>
        <dbReference type="EMBL" id="PXF60850.1"/>
    </source>
</evidence>
<evidence type="ECO:0000313" key="2">
    <source>
        <dbReference type="Proteomes" id="UP000248329"/>
    </source>
</evidence>
<reference evidence="1" key="1">
    <citation type="submission" date="2018-01" db="EMBL/GenBank/DDBJ databases">
        <authorList>
            <person name="Krukenberg V."/>
        </authorList>
    </citation>
    <scope>NUCLEOTIDE SEQUENCE</scope>
    <source>
        <strain evidence="1">E20ANME2</strain>
    </source>
</reference>
<comment type="caution">
    <text evidence="1">The sequence shown here is derived from an EMBL/GenBank/DDBJ whole genome shotgun (WGS) entry which is preliminary data.</text>
</comment>
<name>A0AC61L332_9EURY</name>
<sequence>MSIKDGKLYIVGIGPGHPDLMTVAAQQAILKSEYVIGNTTYLDQIEPLLPGRKVITSSMGEEIARARHALELASRGKTVSIISGGDAGVYGMAGIVLEIAEKDGAGADAKMDVEVDADTRIQVIPGVTAANSAASILGSPITSDFATISLSDLLTPWEDIEKRIAGAAASDFVIVLYNPKSRNRNTNFGRCIEIVRRYRSGSVPVGLVKNAFRDVERAVVTTLERALDYDDFVDMHTTAIIGNSESRIWGERIITPRGYHRKYDY</sequence>
<proteinExistence type="predicted"/>
<protein>
    <submittedName>
        <fullName evidence="1">Precorrin-3B C(17)-methyltransferase</fullName>
    </submittedName>
</protein>
<dbReference type="Proteomes" id="UP000248329">
    <property type="component" value="Unassembled WGS sequence"/>
</dbReference>